<name>R9CEQ5_9CLOT</name>
<evidence type="ECO:0000259" key="5">
    <source>
        <dbReference type="PROSITE" id="PS50949"/>
    </source>
</evidence>
<gene>
    <name evidence="6" type="ORF">A500_02801</name>
</gene>
<feature type="domain" description="HTH gntR-type" evidence="5">
    <location>
        <begin position="14"/>
        <end position="82"/>
    </location>
</feature>
<dbReference type="InterPro" id="IPR036390">
    <property type="entry name" value="WH_DNA-bd_sf"/>
</dbReference>
<evidence type="ECO:0000256" key="2">
    <source>
        <dbReference type="ARBA" id="ARBA00023015"/>
    </source>
</evidence>
<dbReference type="RefSeq" id="WP_016206046.1">
    <property type="nucleotide sequence ID" value="NZ_ASRV01000032.1"/>
</dbReference>
<keyword evidence="1" id="KW-0663">Pyridoxal phosphate</keyword>
<keyword evidence="3" id="KW-0238">DNA-binding</keyword>
<keyword evidence="2" id="KW-0805">Transcription regulation</keyword>
<evidence type="ECO:0000313" key="6">
    <source>
        <dbReference type="EMBL" id="EOR27777.1"/>
    </source>
</evidence>
<comment type="caution">
    <text evidence="6">The sequence shown here is derived from an EMBL/GenBank/DDBJ whole genome shotgun (WGS) entry which is preliminary data.</text>
</comment>
<dbReference type="SUPFAM" id="SSF46785">
    <property type="entry name" value="Winged helix' DNA-binding domain"/>
    <property type="match status" value="1"/>
</dbReference>
<evidence type="ECO:0000256" key="3">
    <source>
        <dbReference type="ARBA" id="ARBA00023125"/>
    </source>
</evidence>
<evidence type="ECO:0000313" key="7">
    <source>
        <dbReference type="Proteomes" id="UP000013988"/>
    </source>
</evidence>
<dbReference type="PANTHER" id="PTHR46577:SF1">
    <property type="entry name" value="HTH-TYPE TRANSCRIPTIONAL REGULATORY PROTEIN GABR"/>
    <property type="match status" value="1"/>
</dbReference>
<protein>
    <submittedName>
        <fullName evidence="6">DeoR family transcriptional regulator</fullName>
    </submittedName>
</protein>
<dbReference type="PANTHER" id="PTHR46577">
    <property type="entry name" value="HTH-TYPE TRANSCRIPTIONAL REGULATORY PROTEIN GABR"/>
    <property type="match status" value="1"/>
</dbReference>
<accession>R9CEQ5</accession>
<dbReference type="AlphaFoldDB" id="R9CEQ5"/>
<sequence>MDIIGINLRQNSEIPLYIQLYDFIKSQIQNGNLKSNSKLPSKRKLSKYLDISQNTVEAAYGQLITEGYITSIPKKGYYVSELQGIIKINTSNITNSNKKSAKKKYKYEFFQVEWILKVFLIQRGEK</sequence>
<proteinExistence type="predicted"/>
<reference evidence="6 7" key="1">
    <citation type="submission" date="2013-03" db="EMBL/GenBank/DDBJ databases">
        <title>Whole genome shotgun sequencing of Clostridium sartagoforme AAU1.</title>
        <authorList>
            <person name="Joshi C.G."/>
            <person name="Duggirala S.M."/>
            <person name="Nathani N.M."/>
            <person name="Bhatt V.D."/>
            <person name="Patel A.K."/>
            <person name="Pandya P.R."/>
            <person name="KaPatel J.A."/>
        </authorList>
    </citation>
    <scope>NUCLEOTIDE SEQUENCE [LARGE SCALE GENOMIC DNA]</scope>
    <source>
        <strain evidence="6 7">AAU1</strain>
    </source>
</reference>
<organism evidence="6 7">
    <name type="scientific">Clostridium sartagoforme AAU1</name>
    <dbReference type="NCBI Taxonomy" id="1202534"/>
    <lineage>
        <taxon>Bacteria</taxon>
        <taxon>Bacillati</taxon>
        <taxon>Bacillota</taxon>
        <taxon>Clostridia</taxon>
        <taxon>Eubacteriales</taxon>
        <taxon>Clostridiaceae</taxon>
        <taxon>Clostridium</taxon>
    </lineage>
</organism>
<dbReference type="Proteomes" id="UP000013988">
    <property type="component" value="Unassembled WGS sequence"/>
</dbReference>
<dbReference type="SMART" id="SM00345">
    <property type="entry name" value="HTH_GNTR"/>
    <property type="match status" value="1"/>
</dbReference>
<evidence type="ECO:0000256" key="1">
    <source>
        <dbReference type="ARBA" id="ARBA00022898"/>
    </source>
</evidence>
<dbReference type="Pfam" id="PF00392">
    <property type="entry name" value="GntR"/>
    <property type="match status" value="1"/>
</dbReference>
<dbReference type="PATRIC" id="fig|1202534.3.peg.557"/>
<dbReference type="GO" id="GO:0003700">
    <property type="term" value="F:DNA-binding transcription factor activity"/>
    <property type="evidence" value="ECO:0007669"/>
    <property type="project" value="InterPro"/>
</dbReference>
<keyword evidence="4" id="KW-0804">Transcription</keyword>
<dbReference type="GO" id="GO:0003677">
    <property type="term" value="F:DNA binding"/>
    <property type="evidence" value="ECO:0007669"/>
    <property type="project" value="UniProtKB-KW"/>
</dbReference>
<dbReference type="PROSITE" id="PS50949">
    <property type="entry name" value="HTH_GNTR"/>
    <property type="match status" value="1"/>
</dbReference>
<dbReference type="PRINTS" id="PR00035">
    <property type="entry name" value="HTHGNTR"/>
</dbReference>
<dbReference type="Gene3D" id="1.10.10.10">
    <property type="entry name" value="Winged helix-like DNA-binding domain superfamily/Winged helix DNA-binding domain"/>
    <property type="match status" value="1"/>
</dbReference>
<dbReference type="InterPro" id="IPR036388">
    <property type="entry name" value="WH-like_DNA-bd_sf"/>
</dbReference>
<evidence type="ECO:0000256" key="4">
    <source>
        <dbReference type="ARBA" id="ARBA00023163"/>
    </source>
</evidence>
<dbReference type="EMBL" id="ASRV01000032">
    <property type="protein sequence ID" value="EOR27777.1"/>
    <property type="molecule type" value="Genomic_DNA"/>
</dbReference>
<dbReference type="InterPro" id="IPR000524">
    <property type="entry name" value="Tscrpt_reg_HTH_GntR"/>
</dbReference>
<dbReference type="CDD" id="cd07377">
    <property type="entry name" value="WHTH_GntR"/>
    <property type="match status" value="1"/>
</dbReference>
<keyword evidence="7" id="KW-1185">Reference proteome</keyword>
<dbReference type="InterPro" id="IPR051446">
    <property type="entry name" value="HTH_trans_reg/aminotransferase"/>
</dbReference>